<dbReference type="PANTHER" id="PTHR21716:SF62">
    <property type="entry name" value="TRANSPORT PROTEIN YDBI-RELATED"/>
    <property type="match status" value="1"/>
</dbReference>
<feature type="transmembrane region" description="Helical" evidence="6">
    <location>
        <begin position="37"/>
        <end position="55"/>
    </location>
</feature>
<evidence type="ECO:0000256" key="6">
    <source>
        <dbReference type="SAM" id="Phobius"/>
    </source>
</evidence>
<proteinExistence type="inferred from homology"/>
<comment type="subcellular location">
    <subcellularLocation>
        <location evidence="1">Membrane</location>
        <topology evidence="1">Multi-pass membrane protein</topology>
    </subcellularLocation>
</comment>
<dbReference type="Pfam" id="PF01594">
    <property type="entry name" value="AI-2E_transport"/>
    <property type="match status" value="1"/>
</dbReference>
<evidence type="ECO:0000313" key="8">
    <source>
        <dbReference type="Proteomes" id="UP000605099"/>
    </source>
</evidence>
<evidence type="ECO:0000256" key="2">
    <source>
        <dbReference type="ARBA" id="ARBA00009773"/>
    </source>
</evidence>
<evidence type="ECO:0000256" key="4">
    <source>
        <dbReference type="ARBA" id="ARBA00022989"/>
    </source>
</evidence>
<evidence type="ECO:0000256" key="5">
    <source>
        <dbReference type="ARBA" id="ARBA00023136"/>
    </source>
</evidence>
<feature type="transmembrane region" description="Helical" evidence="6">
    <location>
        <begin position="297"/>
        <end position="326"/>
    </location>
</feature>
<gene>
    <name evidence="7" type="ORF">GCM10011349_16110</name>
</gene>
<feature type="transmembrane region" description="Helical" evidence="6">
    <location>
        <begin position="263"/>
        <end position="285"/>
    </location>
</feature>
<evidence type="ECO:0000313" key="7">
    <source>
        <dbReference type="EMBL" id="GGN47583.1"/>
    </source>
</evidence>
<reference evidence="8" key="1">
    <citation type="journal article" date="2019" name="Int. J. Syst. Evol. Microbiol.">
        <title>The Global Catalogue of Microorganisms (GCM) 10K type strain sequencing project: providing services to taxonomists for standard genome sequencing and annotation.</title>
        <authorList>
            <consortium name="The Broad Institute Genomics Platform"/>
            <consortium name="The Broad Institute Genome Sequencing Center for Infectious Disease"/>
            <person name="Wu L."/>
            <person name="Ma J."/>
        </authorList>
    </citation>
    <scope>NUCLEOTIDE SEQUENCE [LARGE SCALE GENOMIC DNA]</scope>
    <source>
        <strain evidence="8">CGMCC 1.6784</strain>
    </source>
</reference>
<dbReference type="Proteomes" id="UP000605099">
    <property type="component" value="Unassembled WGS sequence"/>
</dbReference>
<keyword evidence="3 6" id="KW-0812">Transmembrane</keyword>
<comment type="caution">
    <text evidence="7">The sequence shown here is derived from an EMBL/GenBank/DDBJ whole genome shotgun (WGS) entry which is preliminary data.</text>
</comment>
<feature type="transmembrane region" description="Helical" evidence="6">
    <location>
        <begin position="238"/>
        <end position="256"/>
    </location>
</feature>
<feature type="transmembrane region" description="Helical" evidence="6">
    <location>
        <begin position="12"/>
        <end position="31"/>
    </location>
</feature>
<protein>
    <submittedName>
        <fullName evidence="7">AI-2E family transporter</fullName>
    </submittedName>
</protein>
<dbReference type="RefSeq" id="WP_188819148.1">
    <property type="nucleotide sequence ID" value="NZ_BMLK01000006.1"/>
</dbReference>
<evidence type="ECO:0000256" key="3">
    <source>
        <dbReference type="ARBA" id="ARBA00022692"/>
    </source>
</evidence>
<accession>A0ABQ2JLJ0</accession>
<comment type="similarity">
    <text evidence="2">Belongs to the autoinducer-2 exporter (AI-2E) (TC 2.A.86) family.</text>
</comment>
<keyword evidence="5 6" id="KW-0472">Membrane</keyword>
<dbReference type="PANTHER" id="PTHR21716">
    <property type="entry name" value="TRANSMEMBRANE PROTEIN"/>
    <property type="match status" value="1"/>
</dbReference>
<keyword evidence="4 6" id="KW-1133">Transmembrane helix</keyword>
<feature type="transmembrane region" description="Helical" evidence="6">
    <location>
        <begin position="140"/>
        <end position="163"/>
    </location>
</feature>
<dbReference type="EMBL" id="BMLK01000006">
    <property type="protein sequence ID" value="GGN47583.1"/>
    <property type="molecule type" value="Genomic_DNA"/>
</dbReference>
<organism evidence="7 8">
    <name type="scientific">Novosphingobium indicum</name>
    <dbReference type="NCBI Taxonomy" id="462949"/>
    <lineage>
        <taxon>Bacteria</taxon>
        <taxon>Pseudomonadati</taxon>
        <taxon>Pseudomonadota</taxon>
        <taxon>Alphaproteobacteria</taxon>
        <taxon>Sphingomonadales</taxon>
        <taxon>Sphingomonadaceae</taxon>
        <taxon>Novosphingobium</taxon>
    </lineage>
</organism>
<feature type="transmembrane region" description="Helical" evidence="6">
    <location>
        <begin position="197"/>
        <end position="218"/>
    </location>
</feature>
<keyword evidence="8" id="KW-1185">Reference proteome</keyword>
<name>A0ABQ2JLJ0_9SPHN</name>
<evidence type="ECO:0000256" key="1">
    <source>
        <dbReference type="ARBA" id="ARBA00004141"/>
    </source>
</evidence>
<dbReference type="InterPro" id="IPR002549">
    <property type="entry name" value="AI-2E-like"/>
</dbReference>
<feature type="transmembrane region" description="Helical" evidence="6">
    <location>
        <begin position="67"/>
        <end position="88"/>
    </location>
</feature>
<sequence>MQGTGSEEGRHRLFIERLLIITAFVVIAWMLWYVRSLIVVVTGAVVLAVLLRAIADPIARHTRLSAKLATAVSVLIVAAVLGCAGWLFGSTMADQFAHISSTIPTSWDQLKAQADAIPFGGHLITSLQGGFDLPKLVPQLFNIVGNAATTLIMILFGAIFFAAQPGLYTRGMAKLVPQDRRPLFSQSLQDSGKALRLWLLGQLISMVVVGLLTGFGLWLAGVPSAMALGLIAGLTEGIPYLGPIVGSIPGLLLALLQGPETAMWALIVYVAVQQIEGNTLVPLIHHEFVNLPPALTLFWIVAAGLIFGVVGVIFATPMLVVLFVLVKRLYVREALDTDTALPGETDEDEAKV</sequence>